<comment type="caution">
    <text evidence="2">The sequence shown here is derived from an EMBL/GenBank/DDBJ whole genome shotgun (WGS) entry which is preliminary data.</text>
</comment>
<proteinExistence type="predicted"/>
<keyword evidence="3" id="KW-1185">Reference proteome</keyword>
<evidence type="ECO:0000313" key="2">
    <source>
        <dbReference type="EMBL" id="TQD86441.1"/>
    </source>
</evidence>
<feature type="region of interest" description="Disordered" evidence="1">
    <location>
        <begin position="1"/>
        <end position="25"/>
    </location>
</feature>
<evidence type="ECO:0000256" key="1">
    <source>
        <dbReference type="SAM" id="MobiDB-lite"/>
    </source>
</evidence>
<dbReference type="Proteomes" id="UP000315295">
    <property type="component" value="Unassembled WGS sequence"/>
</dbReference>
<organism evidence="2 3">
    <name type="scientific">Malus baccata</name>
    <name type="common">Siberian crab apple</name>
    <name type="synonym">Pyrus baccata</name>
    <dbReference type="NCBI Taxonomy" id="106549"/>
    <lineage>
        <taxon>Eukaryota</taxon>
        <taxon>Viridiplantae</taxon>
        <taxon>Streptophyta</taxon>
        <taxon>Embryophyta</taxon>
        <taxon>Tracheophyta</taxon>
        <taxon>Spermatophyta</taxon>
        <taxon>Magnoliopsida</taxon>
        <taxon>eudicotyledons</taxon>
        <taxon>Gunneridae</taxon>
        <taxon>Pentapetalae</taxon>
        <taxon>rosids</taxon>
        <taxon>fabids</taxon>
        <taxon>Rosales</taxon>
        <taxon>Rosaceae</taxon>
        <taxon>Amygdaloideae</taxon>
        <taxon>Maleae</taxon>
        <taxon>Malus</taxon>
    </lineage>
</organism>
<feature type="region of interest" description="Disordered" evidence="1">
    <location>
        <begin position="51"/>
        <end position="79"/>
    </location>
</feature>
<name>A0A540LIZ5_MALBA</name>
<dbReference type="EMBL" id="VIEB01000564">
    <property type="protein sequence ID" value="TQD86441.1"/>
    <property type="molecule type" value="Genomic_DNA"/>
</dbReference>
<evidence type="ECO:0000313" key="3">
    <source>
        <dbReference type="Proteomes" id="UP000315295"/>
    </source>
</evidence>
<accession>A0A540LIZ5</accession>
<sequence length="79" mass="9015">MQIGGKQQDKPSRAASSESAEVIKLPPNLQSQIRPTPQEKKIHICGLHETKERMSSRRSQIRANIRTHGSIVQPRDRKY</sequence>
<gene>
    <name evidence="2" type="ORF">C1H46_027930</name>
</gene>
<protein>
    <submittedName>
        <fullName evidence="2">Uncharacterized protein</fullName>
    </submittedName>
</protein>
<dbReference type="AlphaFoldDB" id="A0A540LIZ5"/>
<reference evidence="2 3" key="1">
    <citation type="journal article" date="2019" name="G3 (Bethesda)">
        <title>Sequencing of a Wild Apple (Malus baccata) Genome Unravels the Differences Between Cultivated and Wild Apple Species Regarding Disease Resistance and Cold Tolerance.</title>
        <authorList>
            <person name="Chen X."/>
        </authorList>
    </citation>
    <scope>NUCLEOTIDE SEQUENCE [LARGE SCALE GENOMIC DNA]</scope>
    <source>
        <strain evidence="3">cv. Shandingzi</strain>
        <tissue evidence="2">Leaves</tissue>
    </source>
</reference>